<dbReference type="GO" id="GO:0006865">
    <property type="term" value="P:amino acid transport"/>
    <property type="evidence" value="ECO:0007669"/>
    <property type="project" value="UniProtKB-KW"/>
</dbReference>
<evidence type="ECO:0000256" key="4">
    <source>
        <dbReference type="ARBA" id="ARBA00022475"/>
    </source>
</evidence>
<keyword evidence="7 9" id="KW-1133">Transmembrane helix</keyword>
<evidence type="ECO:0000256" key="7">
    <source>
        <dbReference type="ARBA" id="ARBA00022989"/>
    </source>
</evidence>
<comment type="subcellular location">
    <subcellularLocation>
        <location evidence="1 9">Cell membrane</location>
        <topology evidence="1 9">Multi-pass membrane protein</topology>
    </subcellularLocation>
</comment>
<keyword evidence="5 9" id="KW-0812">Transmembrane</keyword>
<reference evidence="11" key="1">
    <citation type="submission" date="2021-05" db="EMBL/GenBank/DDBJ databases">
        <authorList>
            <person name="Pietrasiak N."/>
            <person name="Ward R."/>
            <person name="Stajich J.E."/>
            <person name="Kurbessoian T."/>
        </authorList>
    </citation>
    <scope>NUCLEOTIDE SEQUENCE</scope>
    <source>
        <strain evidence="11">CPER-KK1</strain>
    </source>
</reference>
<dbReference type="EMBL" id="JAHHIF010000072">
    <property type="protein sequence ID" value="MBW4548820.1"/>
    <property type="molecule type" value="Genomic_DNA"/>
</dbReference>
<dbReference type="InterPro" id="IPR000515">
    <property type="entry name" value="MetI-like"/>
</dbReference>
<evidence type="ECO:0000256" key="1">
    <source>
        <dbReference type="ARBA" id="ARBA00004651"/>
    </source>
</evidence>
<dbReference type="Proteomes" id="UP000753908">
    <property type="component" value="Unassembled WGS sequence"/>
</dbReference>
<dbReference type="PANTHER" id="PTHR30614">
    <property type="entry name" value="MEMBRANE COMPONENT OF AMINO ACID ABC TRANSPORTER"/>
    <property type="match status" value="1"/>
</dbReference>
<sequence>MPTLLLGAVVTLQLTVMSGILGMIGGSLIGIARLSPSAPLRWITRAYIDFFRGTPMLVQIFMIYFGLPPLLRGFGIPLRLNPLTAGVLALSINSAAYIAETVRAGIQSIELGQSEAAQSLGLGSVQTMRYVIFPQALRRMLPPLGNEFISLLKDTSLVAVIGFEELFRRAQLIVANNYRPFEIYAGVALSYLVLTILSSQVFSLLEKWMNPIQRAKRANAQLVRQ</sequence>
<protein>
    <submittedName>
        <fullName evidence="11">Amino acid ABC transporter permease</fullName>
    </submittedName>
</protein>
<feature type="transmembrane region" description="Helical" evidence="9">
    <location>
        <begin position="183"/>
        <end position="205"/>
    </location>
</feature>
<evidence type="ECO:0000256" key="5">
    <source>
        <dbReference type="ARBA" id="ARBA00022692"/>
    </source>
</evidence>
<evidence type="ECO:0000256" key="2">
    <source>
        <dbReference type="ARBA" id="ARBA00010072"/>
    </source>
</evidence>
<accession>A0A951UD17</accession>
<dbReference type="GO" id="GO:0043190">
    <property type="term" value="C:ATP-binding cassette (ABC) transporter complex"/>
    <property type="evidence" value="ECO:0007669"/>
    <property type="project" value="InterPro"/>
</dbReference>
<evidence type="ECO:0000313" key="11">
    <source>
        <dbReference type="EMBL" id="MBW4548820.1"/>
    </source>
</evidence>
<dbReference type="InterPro" id="IPR010065">
    <property type="entry name" value="AA_ABC_transptr_permease_3TM"/>
</dbReference>
<reference evidence="11" key="2">
    <citation type="journal article" date="2022" name="Microbiol. Resour. Announc.">
        <title>Metagenome Sequencing to Explore Phylogenomics of Terrestrial Cyanobacteria.</title>
        <authorList>
            <person name="Ward R.D."/>
            <person name="Stajich J.E."/>
            <person name="Johansen J.R."/>
            <person name="Huntemann M."/>
            <person name="Clum A."/>
            <person name="Foster B."/>
            <person name="Foster B."/>
            <person name="Roux S."/>
            <person name="Palaniappan K."/>
            <person name="Varghese N."/>
            <person name="Mukherjee S."/>
            <person name="Reddy T.B.K."/>
            <person name="Daum C."/>
            <person name="Copeland A."/>
            <person name="Chen I.A."/>
            <person name="Ivanova N.N."/>
            <person name="Kyrpides N.C."/>
            <person name="Shapiro N."/>
            <person name="Eloe-Fadrosh E.A."/>
            <person name="Pietrasiak N."/>
        </authorList>
    </citation>
    <scope>NUCLEOTIDE SEQUENCE</scope>
    <source>
        <strain evidence="11">CPER-KK1</strain>
    </source>
</reference>
<dbReference type="PANTHER" id="PTHR30614:SF20">
    <property type="entry name" value="GLUTAMINE TRANSPORT SYSTEM PERMEASE PROTEIN GLNP"/>
    <property type="match status" value="1"/>
</dbReference>
<dbReference type="SUPFAM" id="SSF161098">
    <property type="entry name" value="MetI-like"/>
    <property type="match status" value="1"/>
</dbReference>
<dbReference type="CDD" id="cd06261">
    <property type="entry name" value="TM_PBP2"/>
    <property type="match status" value="1"/>
</dbReference>
<keyword evidence="8 9" id="KW-0472">Membrane</keyword>
<comment type="similarity">
    <text evidence="2">Belongs to the binding-protein-dependent transport system permease family. HisMQ subfamily.</text>
</comment>
<evidence type="ECO:0000256" key="3">
    <source>
        <dbReference type="ARBA" id="ARBA00022448"/>
    </source>
</evidence>
<organism evidence="11 12">
    <name type="scientific">Symplocastrum torsivum CPER-KK1</name>
    <dbReference type="NCBI Taxonomy" id="450513"/>
    <lineage>
        <taxon>Bacteria</taxon>
        <taxon>Bacillati</taxon>
        <taxon>Cyanobacteriota</taxon>
        <taxon>Cyanophyceae</taxon>
        <taxon>Oscillatoriophycideae</taxon>
        <taxon>Oscillatoriales</taxon>
        <taxon>Microcoleaceae</taxon>
        <taxon>Symplocastrum</taxon>
    </lineage>
</organism>
<dbReference type="NCBIfam" id="TIGR01726">
    <property type="entry name" value="HEQRo_perm_3TM"/>
    <property type="match status" value="1"/>
</dbReference>
<keyword evidence="3 9" id="KW-0813">Transport</keyword>
<dbReference type="GO" id="GO:0022857">
    <property type="term" value="F:transmembrane transporter activity"/>
    <property type="evidence" value="ECO:0007669"/>
    <property type="project" value="InterPro"/>
</dbReference>
<keyword evidence="6" id="KW-0029">Amino-acid transport</keyword>
<evidence type="ECO:0000256" key="9">
    <source>
        <dbReference type="RuleBase" id="RU363032"/>
    </source>
</evidence>
<evidence type="ECO:0000256" key="8">
    <source>
        <dbReference type="ARBA" id="ARBA00023136"/>
    </source>
</evidence>
<dbReference type="Pfam" id="PF00528">
    <property type="entry name" value="BPD_transp_1"/>
    <property type="match status" value="1"/>
</dbReference>
<feature type="domain" description="ABC transmembrane type-1" evidence="10">
    <location>
        <begin position="8"/>
        <end position="202"/>
    </location>
</feature>
<gene>
    <name evidence="11" type="ORF">KME25_31105</name>
</gene>
<evidence type="ECO:0000256" key="6">
    <source>
        <dbReference type="ARBA" id="ARBA00022970"/>
    </source>
</evidence>
<keyword evidence="4" id="KW-1003">Cell membrane</keyword>
<evidence type="ECO:0000313" key="12">
    <source>
        <dbReference type="Proteomes" id="UP000753908"/>
    </source>
</evidence>
<dbReference type="AlphaFoldDB" id="A0A951UD17"/>
<dbReference type="PROSITE" id="PS50928">
    <property type="entry name" value="ABC_TM1"/>
    <property type="match status" value="1"/>
</dbReference>
<comment type="caution">
    <text evidence="11">The sequence shown here is derived from an EMBL/GenBank/DDBJ whole genome shotgun (WGS) entry which is preliminary data.</text>
</comment>
<feature type="transmembrane region" description="Helical" evidence="9">
    <location>
        <begin position="50"/>
        <end position="71"/>
    </location>
</feature>
<evidence type="ECO:0000259" key="10">
    <source>
        <dbReference type="PROSITE" id="PS50928"/>
    </source>
</evidence>
<dbReference type="InterPro" id="IPR035906">
    <property type="entry name" value="MetI-like_sf"/>
</dbReference>
<proteinExistence type="inferred from homology"/>
<dbReference type="Gene3D" id="1.10.3720.10">
    <property type="entry name" value="MetI-like"/>
    <property type="match status" value="1"/>
</dbReference>
<name>A0A951UD17_9CYAN</name>
<dbReference type="FunFam" id="1.10.3720.10:FF:000033">
    <property type="entry name" value="Polar amino acid ABC transporter permease"/>
    <property type="match status" value="1"/>
</dbReference>
<dbReference type="InterPro" id="IPR043429">
    <property type="entry name" value="ArtM/GltK/GlnP/TcyL/YhdX-like"/>
</dbReference>